<evidence type="ECO:0000313" key="2">
    <source>
        <dbReference type="EMBL" id="MCZ0858180.1"/>
    </source>
</evidence>
<keyword evidence="3" id="KW-1185">Reference proteome</keyword>
<dbReference type="Proteomes" id="UP001072034">
    <property type="component" value="Unassembled WGS sequence"/>
</dbReference>
<sequence>MTHLDDAATATAGGPPRAVRRSSAPAERLPFGLAARLDELDEGMAGARSAQGITVILAGWADAVASLRGETRTLPPAVYLAATVHWWTAEYGDADALLDDLTTCWDRLARLTGHTDQADPGHRCPACGGALFQAATDRGLSDWRTCAACDTWWPDGRTIDAARHHTITTTTTGTHWVTRQHALTIHPSLTAATLRQWVRRGHVAARGSLVNLVDINQRLAGEEARA</sequence>
<gene>
    <name evidence="2" type="ORF">OHJ16_09010</name>
</gene>
<dbReference type="EMBL" id="JAPTMY010000018">
    <property type="protein sequence ID" value="MCZ0858180.1"/>
    <property type="molecule type" value="Genomic_DNA"/>
</dbReference>
<evidence type="ECO:0000256" key="1">
    <source>
        <dbReference type="SAM" id="MobiDB-lite"/>
    </source>
</evidence>
<proteinExistence type="predicted"/>
<feature type="region of interest" description="Disordered" evidence="1">
    <location>
        <begin position="1"/>
        <end position="25"/>
    </location>
</feature>
<name>A0ABT4IAG8_9ACTO</name>
<comment type="caution">
    <text evidence="2">The sequence shown here is derived from an EMBL/GenBank/DDBJ whole genome shotgun (WGS) entry which is preliminary data.</text>
</comment>
<evidence type="ECO:0008006" key="4">
    <source>
        <dbReference type="Google" id="ProtNLM"/>
    </source>
</evidence>
<dbReference type="RefSeq" id="WP_268917626.1">
    <property type="nucleotide sequence ID" value="NZ_JAPTMY010000018.1"/>
</dbReference>
<reference evidence="2" key="1">
    <citation type="submission" date="2022-10" db="EMBL/GenBank/DDBJ databases">
        <title>Genome sequence of Actinomyces israelii ATCC 10048.</title>
        <authorList>
            <person name="Watt R.M."/>
            <person name="Tong W.M."/>
        </authorList>
    </citation>
    <scope>NUCLEOTIDE SEQUENCE</scope>
    <source>
        <strain evidence="2">ATCC 10048</strain>
    </source>
</reference>
<organism evidence="2 3">
    <name type="scientific">Actinomyces israelii</name>
    <dbReference type="NCBI Taxonomy" id="1659"/>
    <lineage>
        <taxon>Bacteria</taxon>
        <taxon>Bacillati</taxon>
        <taxon>Actinomycetota</taxon>
        <taxon>Actinomycetes</taxon>
        <taxon>Actinomycetales</taxon>
        <taxon>Actinomycetaceae</taxon>
        <taxon>Actinomyces</taxon>
    </lineage>
</organism>
<feature type="compositionally biased region" description="Low complexity" evidence="1">
    <location>
        <begin position="7"/>
        <end position="16"/>
    </location>
</feature>
<accession>A0ABT4IAG8</accession>
<protein>
    <recommendedName>
        <fullName evidence="4">PhnA protein</fullName>
    </recommendedName>
</protein>
<evidence type="ECO:0000313" key="3">
    <source>
        <dbReference type="Proteomes" id="UP001072034"/>
    </source>
</evidence>